<organism evidence="12 13">
    <name type="scientific">Corynebacterium marquesiae</name>
    <dbReference type="NCBI Taxonomy" id="2913503"/>
    <lineage>
        <taxon>Bacteria</taxon>
        <taxon>Bacillati</taxon>
        <taxon>Actinomycetota</taxon>
        <taxon>Actinomycetes</taxon>
        <taxon>Mycobacteriales</taxon>
        <taxon>Corynebacteriaceae</taxon>
        <taxon>Corynebacterium</taxon>
    </lineage>
</organism>
<dbReference type="InterPro" id="IPR036615">
    <property type="entry name" value="Mur_ligase_C_dom_sf"/>
</dbReference>
<evidence type="ECO:0000313" key="12">
    <source>
        <dbReference type="EMBL" id="MEJ4138999.1"/>
    </source>
</evidence>
<evidence type="ECO:0000256" key="2">
    <source>
        <dbReference type="ARBA" id="ARBA00013025"/>
    </source>
</evidence>
<keyword evidence="3 12" id="KW-0436">Ligase</keyword>
<dbReference type="SUPFAM" id="SSF53623">
    <property type="entry name" value="MurD-like peptide ligases, catalytic domain"/>
    <property type="match status" value="1"/>
</dbReference>
<evidence type="ECO:0000256" key="8">
    <source>
        <dbReference type="ARBA" id="ARBA00030592"/>
    </source>
</evidence>
<evidence type="ECO:0000256" key="5">
    <source>
        <dbReference type="ARBA" id="ARBA00022741"/>
    </source>
</evidence>
<accession>A0ABU8P5X4</accession>
<feature type="domain" description="Mur ligase central" evidence="11">
    <location>
        <begin position="103"/>
        <end position="341"/>
    </location>
</feature>
<keyword evidence="6" id="KW-0067">ATP-binding</keyword>
<dbReference type="Gene3D" id="3.40.1190.10">
    <property type="entry name" value="Mur-like, catalytic domain"/>
    <property type="match status" value="1"/>
</dbReference>
<sequence>MADKDKETEDFEIVDALKEGTDGGPVEITESGLTLNLGMGSEDEYNEAAPQEVSAEELRALAEVEEELNERWPETKIEPSLDRIEMLMDLLGHPERSFDVIHIAGTNGKSSTARMVDSLLRAFHRRVGLVTSPHLQRVTERIGIDGQPIHPRDYVRIWHEIKPFVEMVDAQSDVPMSKFEVLVGLSYAAFADAPVDVAVVEVGLGGRWDATNVVNADVSVITPVGLDHTDYLGDTLAEIAGEKAGIIKPREDADDPLTPNENIVVIAEQDPEAMRVILQQAVDVEAGVARSGSEFAALESRIAVGGQQVNIQGLGGLYEDIFLPLHGEHQAKNAAVALAAVEAFFGASAGHPLDVATVRNGFAQAISPGRLERVRTSPTTFIDAAHNPHGANALGAALDRDFDFARLIGVLSIFADKDATGILTALEPYLTEVVITQNSSPRALDAYDLAETARDIFGEERVHVADNLPGAYAQAVELAEDAEVQSGSGIIITGSVVTAGDARAMFGKEPA</sequence>
<feature type="domain" description="Mur ligase C-terminal" evidence="10">
    <location>
        <begin position="369"/>
        <end position="495"/>
    </location>
</feature>
<evidence type="ECO:0000256" key="6">
    <source>
        <dbReference type="ARBA" id="ARBA00022840"/>
    </source>
</evidence>
<evidence type="ECO:0000256" key="9">
    <source>
        <dbReference type="ARBA" id="ARBA00047493"/>
    </source>
</evidence>
<gene>
    <name evidence="12" type="ORF">V5S76_07720</name>
</gene>
<keyword evidence="5" id="KW-0547">Nucleotide-binding</keyword>
<evidence type="ECO:0000256" key="7">
    <source>
        <dbReference type="ARBA" id="ARBA00022842"/>
    </source>
</evidence>
<dbReference type="NCBIfam" id="NF047860">
    <property type="entry name" value="Tet-DihydfolSynFolCMyb"/>
    <property type="match status" value="1"/>
</dbReference>
<evidence type="ECO:0000259" key="10">
    <source>
        <dbReference type="Pfam" id="PF02875"/>
    </source>
</evidence>
<dbReference type="Proteomes" id="UP001372244">
    <property type="component" value="Unassembled WGS sequence"/>
</dbReference>
<keyword evidence="7" id="KW-0460">Magnesium</keyword>
<dbReference type="GO" id="GO:0016874">
    <property type="term" value="F:ligase activity"/>
    <property type="evidence" value="ECO:0007669"/>
    <property type="project" value="UniProtKB-KW"/>
</dbReference>
<dbReference type="Pfam" id="PF08245">
    <property type="entry name" value="Mur_ligase_M"/>
    <property type="match status" value="1"/>
</dbReference>
<evidence type="ECO:0000259" key="11">
    <source>
        <dbReference type="Pfam" id="PF08245"/>
    </source>
</evidence>
<dbReference type="InterPro" id="IPR018109">
    <property type="entry name" value="Folylpolyglutamate_synth_CS"/>
</dbReference>
<comment type="catalytic activity">
    <reaction evidence="9">
        <text>(6S)-5,6,7,8-tetrahydrofolyl-(gamma-L-Glu)(n) + L-glutamate + ATP = (6S)-5,6,7,8-tetrahydrofolyl-(gamma-L-Glu)(n+1) + ADP + phosphate + H(+)</text>
        <dbReference type="Rhea" id="RHEA:10580"/>
        <dbReference type="Rhea" id="RHEA-COMP:14738"/>
        <dbReference type="Rhea" id="RHEA-COMP:14740"/>
        <dbReference type="ChEBI" id="CHEBI:15378"/>
        <dbReference type="ChEBI" id="CHEBI:29985"/>
        <dbReference type="ChEBI" id="CHEBI:30616"/>
        <dbReference type="ChEBI" id="CHEBI:43474"/>
        <dbReference type="ChEBI" id="CHEBI:141005"/>
        <dbReference type="ChEBI" id="CHEBI:456216"/>
        <dbReference type="EC" id="6.3.2.17"/>
    </reaction>
</comment>
<evidence type="ECO:0000313" key="13">
    <source>
        <dbReference type="Proteomes" id="UP001372244"/>
    </source>
</evidence>
<dbReference type="PANTHER" id="PTHR11136">
    <property type="entry name" value="FOLYLPOLYGLUTAMATE SYNTHASE-RELATED"/>
    <property type="match status" value="1"/>
</dbReference>
<dbReference type="EMBL" id="JBAHUZ010000017">
    <property type="protein sequence ID" value="MEJ4138999.1"/>
    <property type="molecule type" value="Genomic_DNA"/>
</dbReference>
<evidence type="ECO:0000256" key="3">
    <source>
        <dbReference type="ARBA" id="ARBA00022598"/>
    </source>
</evidence>
<evidence type="ECO:0000256" key="1">
    <source>
        <dbReference type="ARBA" id="ARBA00008276"/>
    </source>
</evidence>
<dbReference type="Gene3D" id="3.90.190.20">
    <property type="entry name" value="Mur ligase, C-terminal domain"/>
    <property type="match status" value="1"/>
</dbReference>
<dbReference type="NCBIfam" id="TIGR01499">
    <property type="entry name" value="folC"/>
    <property type="match status" value="1"/>
</dbReference>
<dbReference type="PROSITE" id="PS01012">
    <property type="entry name" value="FOLYLPOLYGLU_SYNT_2"/>
    <property type="match status" value="1"/>
</dbReference>
<reference evidence="12 13" key="1">
    <citation type="submission" date="2024-02" db="EMBL/GenBank/DDBJ databases">
        <title>Whole genome sequencing and characterization of Corynebacterium isolated from the ocular surface of dry eye disease sufferers.</title>
        <authorList>
            <person name="Naqvi M."/>
        </authorList>
    </citation>
    <scope>NUCLEOTIDE SEQUENCE [LARGE SCALE GENOMIC DNA]</scope>
    <source>
        <strain evidence="12 13">PCR27</strain>
    </source>
</reference>
<dbReference type="Pfam" id="PF02875">
    <property type="entry name" value="Mur_ligase_C"/>
    <property type="match status" value="1"/>
</dbReference>
<dbReference type="EC" id="6.3.2.17" evidence="2"/>
<name>A0ABU8P5X4_9CORY</name>
<keyword evidence="13" id="KW-1185">Reference proteome</keyword>
<dbReference type="InterPro" id="IPR004101">
    <property type="entry name" value="Mur_ligase_C"/>
</dbReference>
<dbReference type="InterPro" id="IPR013221">
    <property type="entry name" value="Mur_ligase_cen"/>
</dbReference>
<dbReference type="PANTHER" id="PTHR11136:SF0">
    <property type="entry name" value="DIHYDROFOLATE SYNTHETASE-RELATED"/>
    <property type="match status" value="1"/>
</dbReference>
<comment type="caution">
    <text evidence="12">The sequence shown here is derived from an EMBL/GenBank/DDBJ whole genome shotgun (WGS) entry which is preliminary data.</text>
</comment>
<protein>
    <recommendedName>
        <fullName evidence="2">tetrahydrofolate synthase</fullName>
        <ecNumber evidence="2">6.3.2.17</ecNumber>
    </recommendedName>
    <alternativeName>
        <fullName evidence="8">Tetrahydrofolylpolyglutamate synthase</fullName>
    </alternativeName>
</protein>
<dbReference type="RefSeq" id="WP_337887795.1">
    <property type="nucleotide sequence ID" value="NZ_JBAHUW010000016.1"/>
</dbReference>
<dbReference type="InterPro" id="IPR036565">
    <property type="entry name" value="Mur-like_cat_sf"/>
</dbReference>
<evidence type="ECO:0000256" key="4">
    <source>
        <dbReference type="ARBA" id="ARBA00022723"/>
    </source>
</evidence>
<comment type="similarity">
    <text evidence="1">Belongs to the folylpolyglutamate synthase family.</text>
</comment>
<dbReference type="SUPFAM" id="SSF53244">
    <property type="entry name" value="MurD-like peptide ligases, peptide-binding domain"/>
    <property type="match status" value="1"/>
</dbReference>
<proteinExistence type="inferred from homology"/>
<dbReference type="InterPro" id="IPR001645">
    <property type="entry name" value="Folylpolyglutamate_synth"/>
</dbReference>
<keyword evidence="4" id="KW-0479">Metal-binding</keyword>